<dbReference type="Gene3D" id="2.70.98.10">
    <property type="match status" value="1"/>
</dbReference>
<name>A0A2C7A500_9PROT</name>
<comment type="caution">
    <text evidence="1">The sequence shown here is derived from an EMBL/GenBank/DDBJ whole genome shotgun (WGS) entry which is preliminary data.</text>
</comment>
<dbReference type="GO" id="GO:0005975">
    <property type="term" value="P:carbohydrate metabolic process"/>
    <property type="evidence" value="ECO:0007669"/>
    <property type="project" value="InterPro"/>
</dbReference>
<reference evidence="1 2" key="1">
    <citation type="submission" date="2017-10" db="EMBL/GenBank/DDBJ databases">
        <authorList>
            <person name="Banno H."/>
            <person name="Chua N.-H."/>
        </authorList>
    </citation>
    <scope>NUCLEOTIDE SEQUENCE [LARGE SCALE GENOMIC DNA]</scope>
    <source>
        <strain evidence="1 2">YW11</strain>
    </source>
</reference>
<dbReference type="Pfam" id="PF01263">
    <property type="entry name" value="Aldose_epim"/>
    <property type="match status" value="1"/>
</dbReference>
<proteinExistence type="predicted"/>
<dbReference type="InterPro" id="IPR008183">
    <property type="entry name" value="Aldose_1/G6P_1-epimerase"/>
</dbReference>
<protein>
    <submittedName>
        <fullName evidence="1">Aldose epimerase</fullName>
    </submittedName>
</protein>
<sequence>MRLESGPWRAELLPEHGAAFATLEHAGRPILAPLEGRDPNATLAGAFWMLPWANRLDGGRFPWGGTTHAFPLTHPQEGNALHGLSRLAPWRVEERGAASAVLTQSLARGPFDYVARLGVTLGAEGLRLAMTVRHAGPAPCPLGFGWHPWFARPAGCAVRFAARAALLVDARKLPVAAQDSPGLDGGEREWLGMDTHFTGWDGLATLRRPDLALTLRAGGDWSRNLQFYAPADHPVLCLEPVSHVPDAINRPGLAPHGAMRVLAPGEALEGVISLSVAAPG</sequence>
<evidence type="ECO:0000313" key="1">
    <source>
        <dbReference type="EMBL" id="PHK93049.1"/>
    </source>
</evidence>
<dbReference type="InterPro" id="IPR014718">
    <property type="entry name" value="GH-type_carb-bd"/>
</dbReference>
<dbReference type="Proteomes" id="UP000223527">
    <property type="component" value="Unassembled WGS sequence"/>
</dbReference>
<dbReference type="InterPro" id="IPR011013">
    <property type="entry name" value="Gal_mutarotase_sf_dom"/>
</dbReference>
<evidence type="ECO:0000313" key="2">
    <source>
        <dbReference type="Proteomes" id="UP000223527"/>
    </source>
</evidence>
<accession>A0A2C7A500</accession>
<dbReference type="GO" id="GO:0016853">
    <property type="term" value="F:isomerase activity"/>
    <property type="evidence" value="ECO:0007669"/>
    <property type="project" value="InterPro"/>
</dbReference>
<organism evidence="1 2">
    <name type="scientific">Teichococcus rhizosphaerae</name>
    <dbReference type="NCBI Taxonomy" id="1335062"/>
    <lineage>
        <taxon>Bacteria</taxon>
        <taxon>Pseudomonadati</taxon>
        <taxon>Pseudomonadota</taxon>
        <taxon>Alphaproteobacteria</taxon>
        <taxon>Acetobacterales</taxon>
        <taxon>Roseomonadaceae</taxon>
        <taxon>Roseomonas</taxon>
    </lineage>
</organism>
<dbReference type="RefSeq" id="WP_099097389.1">
    <property type="nucleotide sequence ID" value="NZ_PDNU01000072.1"/>
</dbReference>
<dbReference type="SUPFAM" id="SSF74650">
    <property type="entry name" value="Galactose mutarotase-like"/>
    <property type="match status" value="1"/>
</dbReference>
<dbReference type="AlphaFoldDB" id="A0A2C7A500"/>
<dbReference type="OrthoDB" id="9796517at2"/>
<keyword evidence="2" id="KW-1185">Reference proteome</keyword>
<dbReference type="GO" id="GO:0030246">
    <property type="term" value="F:carbohydrate binding"/>
    <property type="evidence" value="ECO:0007669"/>
    <property type="project" value="InterPro"/>
</dbReference>
<dbReference type="EMBL" id="PDNU01000072">
    <property type="protein sequence ID" value="PHK93049.1"/>
    <property type="molecule type" value="Genomic_DNA"/>
</dbReference>
<gene>
    <name evidence="1" type="ORF">CR162_20650</name>
</gene>